<keyword evidence="2" id="KW-1185">Reference proteome</keyword>
<dbReference type="AlphaFoldDB" id="A0A1I7XE33"/>
<evidence type="ECO:0000256" key="1">
    <source>
        <dbReference type="ARBA" id="ARBA00037947"/>
    </source>
</evidence>
<name>A0A1I7XE33_HETBA</name>
<dbReference type="WBParaSite" id="Hba_15718">
    <property type="protein sequence ID" value="Hba_15718"/>
    <property type="gene ID" value="Hba_15718"/>
</dbReference>
<protein>
    <submittedName>
        <fullName evidence="3">BTB domain-containing protein</fullName>
    </submittedName>
</protein>
<dbReference type="InterPro" id="IPR019137">
    <property type="entry name" value="Nck-associated_protein-1"/>
</dbReference>
<comment type="similarity">
    <text evidence="1">Belongs to the HEM-1/HEM-2 family.</text>
</comment>
<dbReference type="GO" id="GO:0048812">
    <property type="term" value="P:neuron projection morphogenesis"/>
    <property type="evidence" value="ECO:0007669"/>
    <property type="project" value="TreeGrafter"/>
</dbReference>
<accession>A0A1I7XE33</accession>
<dbReference type="GO" id="GO:0030031">
    <property type="term" value="P:cell projection assembly"/>
    <property type="evidence" value="ECO:0007669"/>
    <property type="project" value="TreeGrafter"/>
</dbReference>
<evidence type="ECO:0000313" key="3">
    <source>
        <dbReference type="WBParaSite" id="Hba_15718"/>
    </source>
</evidence>
<dbReference type="GO" id="GO:0031209">
    <property type="term" value="C:SCAR complex"/>
    <property type="evidence" value="ECO:0007669"/>
    <property type="project" value="TreeGrafter"/>
</dbReference>
<proteinExistence type="inferred from homology"/>
<dbReference type="Proteomes" id="UP000095283">
    <property type="component" value="Unplaced"/>
</dbReference>
<sequence length="165" mass="18924">MERQWSSCLGLPAQCRYALVFARLCSHFSGALHDMCPEEKNHLTEKASILILNAGEVLIFQNNIFIFIIFNISVTVDITRLFNNALLQQTQPLDSRNRETVTAIYTKWYLEVVLRRSSTGHMVIVLAQRLPFLTASFNNLYDSTDEAGKAYTTNEVQFFEVYGFQ</sequence>
<evidence type="ECO:0000313" key="2">
    <source>
        <dbReference type="Proteomes" id="UP000095283"/>
    </source>
</evidence>
<organism evidence="2 3">
    <name type="scientific">Heterorhabditis bacteriophora</name>
    <name type="common">Entomopathogenic nematode worm</name>
    <dbReference type="NCBI Taxonomy" id="37862"/>
    <lineage>
        <taxon>Eukaryota</taxon>
        <taxon>Metazoa</taxon>
        <taxon>Ecdysozoa</taxon>
        <taxon>Nematoda</taxon>
        <taxon>Chromadorea</taxon>
        <taxon>Rhabditida</taxon>
        <taxon>Rhabditina</taxon>
        <taxon>Rhabditomorpha</taxon>
        <taxon>Strongyloidea</taxon>
        <taxon>Heterorhabditidae</taxon>
        <taxon>Heterorhabditis</taxon>
    </lineage>
</organism>
<dbReference type="GO" id="GO:0030866">
    <property type="term" value="P:cortical actin cytoskeleton organization"/>
    <property type="evidence" value="ECO:0007669"/>
    <property type="project" value="TreeGrafter"/>
</dbReference>
<dbReference type="PANTHER" id="PTHR12093">
    <property type="entry name" value="NCK-ASSOCIATED PROTEIN 1"/>
    <property type="match status" value="1"/>
</dbReference>
<dbReference type="Pfam" id="PF09735">
    <property type="entry name" value="Nckap1"/>
    <property type="match status" value="2"/>
</dbReference>
<dbReference type="GO" id="GO:0016477">
    <property type="term" value="P:cell migration"/>
    <property type="evidence" value="ECO:0007669"/>
    <property type="project" value="TreeGrafter"/>
</dbReference>
<dbReference type="PANTHER" id="PTHR12093:SF10">
    <property type="entry name" value="MEMBRANE-ASSOCIATED PROTEIN HEM"/>
    <property type="match status" value="1"/>
</dbReference>
<reference evidence="3" key="1">
    <citation type="submission" date="2016-11" db="UniProtKB">
        <authorList>
            <consortium name="WormBaseParasite"/>
        </authorList>
    </citation>
    <scope>IDENTIFICATION</scope>
</reference>